<gene>
    <name evidence="2" type="ORF">M5D96_006203</name>
</gene>
<sequence>MLYKIEIRPRASAYVIFFFLCGFWVRLQLMMLSPAVLIRTIVINGDSVIVRDLRRFRHIVQYYTRRTIHDVIHGTRHIEPRLLLRSVIYIKSGNNGLMRQMTRR</sequence>
<keyword evidence="1" id="KW-0812">Transmembrane</keyword>
<evidence type="ECO:0000256" key="1">
    <source>
        <dbReference type="SAM" id="Phobius"/>
    </source>
</evidence>
<evidence type="ECO:0000313" key="3">
    <source>
        <dbReference type="Proteomes" id="UP001059596"/>
    </source>
</evidence>
<name>A0A9P9YNI8_9MUSC</name>
<organism evidence="2 3">
    <name type="scientific">Drosophila gunungcola</name>
    <name type="common">fruit fly</name>
    <dbReference type="NCBI Taxonomy" id="103775"/>
    <lineage>
        <taxon>Eukaryota</taxon>
        <taxon>Metazoa</taxon>
        <taxon>Ecdysozoa</taxon>
        <taxon>Arthropoda</taxon>
        <taxon>Hexapoda</taxon>
        <taxon>Insecta</taxon>
        <taxon>Pterygota</taxon>
        <taxon>Neoptera</taxon>
        <taxon>Endopterygota</taxon>
        <taxon>Diptera</taxon>
        <taxon>Brachycera</taxon>
        <taxon>Muscomorpha</taxon>
        <taxon>Ephydroidea</taxon>
        <taxon>Drosophilidae</taxon>
        <taxon>Drosophila</taxon>
        <taxon>Sophophora</taxon>
    </lineage>
</organism>
<keyword evidence="3" id="KW-1185">Reference proteome</keyword>
<feature type="transmembrane region" description="Helical" evidence="1">
    <location>
        <begin position="12"/>
        <end position="32"/>
    </location>
</feature>
<comment type="caution">
    <text evidence="2">The sequence shown here is derived from an EMBL/GenBank/DDBJ whole genome shotgun (WGS) entry which is preliminary data.</text>
</comment>
<proteinExistence type="predicted"/>
<protein>
    <submittedName>
        <fullName evidence="2">Uncharacterized protein</fullName>
    </submittedName>
</protein>
<accession>A0A9P9YNI8</accession>
<keyword evidence="1" id="KW-1133">Transmembrane helix</keyword>
<keyword evidence="1" id="KW-0472">Membrane</keyword>
<dbReference type="AlphaFoldDB" id="A0A9P9YNI8"/>
<evidence type="ECO:0000313" key="2">
    <source>
        <dbReference type="EMBL" id="KAI8040263.1"/>
    </source>
</evidence>
<dbReference type="Proteomes" id="UP001059596">
    <property type="component" value="Unassembled WGS sequence"/>
</dbReference>
<dbReference type="EMBL" id="JAMKOV010000004">
    <property type="protein sequence ID" value="KAI8040263.1"/>
    <property type="molecule type" value="Genomic_DNA"/>
</dbReference>
<reference evidence="2" key="1">
    <citation type="journal article" date="2023" name="Genome Biol. Evol.">
        <title>Long-read-based Genome Assembly of Drosophila gunungcola Reveals Fewer Chemosensory Genes in Flower-breeding Species.</title>
        <authorList>
            <person name="Negi A."/>
            <person name="Liao B.Y."/>
            <person name="Yeh S.D."/>
        </authorList>
    </citation>
    <scope>NUCLEOTIDE SEQUENCE</scope>
    <source>
        <strain evidence="2">Sukarami</strain>
    </source>
</reference>